<sequence>MNVYKNLFQTYLREKICSFRDEKQYTQEQMAELLHISPRAYIDQEHGVYGFSALSFVFFLLIIPECEVLIFLNGFKALVKDMEEDNEVA</sequence>
<accession>A0A9D2R6R1</accession>
<evidence type="ECO:0000313" key="2">
    <source>
        <dbReference type="EMBL" id="HJD39455.1"/>
    </source>
</evidence>
<dbReference type="CDD" id="cd00093">
    <property type="entry name" value="HTH_XRE"/>
    <property type="match status" value="1"/>
</dbReference>
<protein>
    <submittedName>
        <fullName evidence="2">Helix-turn-helix transcriptional regulator</fullName>
    </submittedName>
</protein>
<gene>
    <name evidence="2" type="ORF">H9913_05455</name>
</gene>
<reference evidence="2" key="2">
    <citation type="submission" date="2021-04" db="EMBL/GenBank/DDBJ databases">
        <authorList>
            <person name="Gilroy R."/>
        </authorList>
    </citation>
    <scope>NUCLEOTIDE SEQUENCE</scope>
    <source>
        <strain evidence="2">ChiW19-6364</strain>
    </source>
</reference>
<feature type="transmembrane region" description="Helical" evidence="1">
    <location>
        <begin position="48"/>
        <end position="72"/>
    </location>
</feature>
<dbReference type="EMBL" id="DWUX01000103">
    <property type="protein sequence ID" value="HJD39455.1"/>
    <property type="molecule type" value="Genomic_DNA"/>
</dbReference>
<name>A0A9D2R6R1_9FIRM</name>
<dbReference type="Proteomes" id="UP000823850">
    <property type="component" value="Unassembled WGS sequence"/>
</dbReference>
<keyword evidence="1" id="KW-1133">Transmembrane helix</keyword>
<dbReference type="Gene3D" id="1.10.260.40">
    <property type="entry name" value="lambda repressor-like DNA-binding domains"/>
    <property type="match status" value="1"/>
</dbReference>
<evidence type="ECO:0000313" key="3">
    <source>
        <dbReference type="Proteomes" id="UP000823850"/>
    </source>
</evidence>
<comment type="caution">
    <text evidence="2">The sequence shown here is derived from an EMBL/GenBank/DDBJ whole genome shotgun (WGS) entry which is preliminary data.</text>
</comment>
<evidence type="ECO:0000256" key="1">
    <source>
        <dbReference type="SAM" id="Phobius"/>
    </source>
</evidence>
<keyword evidence="1" id="KW-0472">Membrane</keyword>
<dbReference type="InterPro" id="IPR001387">
    <property type="entry name" value="Cro/C1-type_HTH"/>
</dbReference>
<proteinExistence type="predicted"/>
<dbReference type="AlphaFoldDB" id="A0A9D2R6R1"/>
<dbReference type="GO" id="GO:0003677">
    <property type="term" value="F:DNA binding"/>
    <property type="evidence" value="ECO:0007669"/>
    <property type="project" value="InterPro"/>
</dbReference>
<dbReference type="SUPFAM" id="SSF47413">
    <property type="entry name" value="lambda repressor-like DNA-binding domains"/>
    <property type="match status" value="1"/>
</dbReference>
<keyword evidence="1" id="KW-0812">Transmembrane</keyword>
<organism evidence="2 3">
    <name type="scientific">Candidatus Blautia stercoripullorum</name>
    <dbReference type="NCBI Taxonomy" id="2838502"/>
    <lineage>
        <taxon>Bacteria</taxon>
        <taxon>Bacillati</taxon>
        <taxon>Bacillota</taxon>
        <taxon>Clostridia</taxon>
        <taxon>Lachnospirales</taxon>
        <taxon>Lachnospiraceae</taxon>
        <taxon>Blautia</taxon>
    </lineage>
</organism>
<reference evidence="2" key="1">
    <citation type="journal article" date="2021" name="PeerJ">
        <title>Extensive microbial diversity within the chicken gut microbiome revealed by metagenomics and culture.</title>
        <authorList>
            <person name="Gilroy R."/>
            <person name="Ravi A."/>
            <person name="Getino M."/>
            <person name="Pursley I."/>
            <person name="Horton D.L."/>
            <person name="Alikhan N.F."/>
            <person name="Baker D."/>
            <person name="Gharbi K."/>
            <person name="Hall N."/>
            <person name="Watson M."/>
            <person name="Adriaenssens E.M."/>
            <person name="Foster-Nyarko E."/>
            <person name="Jarju S."/>
            <person name="Secka A."/>
            <person name="Antonio M."/>
            <person name="Oren A."/>
            <person name="Chaudhuri R.R."/>
            <person name="La Ragione R."/>
            <person name="Hildebrand F."/>
            <person name="Pallen M.J."/>
        </authorList>
    </citation>
    <scope>NUCLEOTIDE SEQUENCE</scope>
    <source>
        <strain evidence="2">ChiW19-6364</strain>
    </source>
</reference>
<dbReference type="InterPro" id="IPR010982">
    <property type="entry name" value="Lambda_DNA-bd_dom_sf"/>
</dbReference>